<keyword evidence="3" id="KW-1185">Reference proteome</keyword>
<reference evidence="2 3" key="1">
    <citation type="journal article" date="2020" name="Genome Biol. Evol.">
        <title>A new high-quality draft genome assembly of the Chinese cordyceps Ophiocordyceps sinensis.</title>
        <authorList>
            <person name="Shu R."/>
            <person name="Zhang J."/>
            <person name="Meng Q."/>
            <person name="Zhang H."/>
            <person name="Zhou G."/>
            <person name="Li M."/>
            <person name="Wu P."/>
            <person name="Zhao Y."/>
            <person name="Chen C."/>
            <person name="Qin Q."/>
        </authorList>
    </citation>
    <scope>NUCLEOTIDE SEQUENCE [LARGE SCALE GENOMIC DNA]</scope>
    <source>
        <strain evidence="2 3">IOZ07</strain>
    </source>
</reference>
<comment type="caution">
    <text evidence="2">The sequence shown here is derived from an EMBL/GenBank/DDBJ whole genome shotgun (WGS) entry which is preliminary data.</text>
</comment>
<dbReference type="EMBL" id="JAAVMX010000001">
    <property type="protein sequence ID" value="KAF4513140.1"/>
    <property type="molecule type" value="Genomic_DNA"/>
</dbReference>
<name>A0A8H4V9Z7_9HYPO</name>
<protein>
    <submittedName>
        <fullName evidence="2">Uncharacterized protein</fullName>
    </submittedName>
</protein>
<sequence>MQPFTHNIILSSSRCIPCRAAPPHEAPREIPTSPLFSRVPTRTDAGRESSLSNTTLSYPLLPAFPAAPRRGMKHHGSLAYQNRIAVLGIIQANEQAAFPTQCDLERAPSQPVGSNPAYDDCLRHRGVESEETTHRLAQLRDKS</sequence>
<feature type="region of interest" description="Disordered" evidence="1">
    <location>
        <begin position="22"/>
        <end position="55"/>
    </location>
</feature>
<evidence type="ECO:0000313" key="2">
    <source>
        <dbReference type="EMBL" id="KAF4513140.1"/>
    </source>
</evidence>
<dbReference type="Proteomes" id="UP000557566">
    <property type="component" value="Unassembled WGS sequence"/>
</dbReference>
<evidence type="ECO:0000256" key="1">
    <source>
        <dbReference type="SAM" id="MobiDB-lite"/>
    </source>
</evidence>
<dbReference type="AlphaFoldDB" id="A0A8H4V9Z7"/>
<gene>
    <name evidence="2" type="ORF">G6O67_000450</name>
</gene>
<proteinExistence type="predicted"/>
<evidence type="ECO:0000313" key="3">
    <source>
        <dbReference type="Proteomes" id="UP000557566"/>
    </source>
</evidence>
<accession>A0A8H4V9Z7</accession>
<organism evidence="2 3">
    <name type="scientific">Ophiocordyceps sinensis</name>
    <dbReference type="NCBI Taxonomy" id="72228"/>
    <lineage>
        <taxon>Eukaryota</taxon>
        <taxon>Fungi</taxon>
        <taxon>Dikarya</taxon>
        <taxon>Ascomycota</taxon>
        <taxon>Pezizomycotina</taxon>
        <taxon>Sordariomycetes</taxon>
        <taxon>Hypocreomycetidae</taxon>
        <taxon>Hypocreales</taxon>
        <taxon>Ophiocordycipitaceae</taxon>
        <taxon>Ophiocordyceps</taxon>
    </lineage>
</organism>